<reference evidence="9" key="1">
    <citation type="submission" date="2022-07" db="EMBL/GenBank/DDBJ databases">
        <title>Chromosome-level genome of Muraenolepis orangiensis.</title>
        <authorList>
            <person name="Kim J."/>
        </authorList>
    </citation>
    <scope>NUCLEOTIDE SEQUENCE</scope>
    <source>
        <strain evidence="9">KU_S4_2022</strain>
        <tissue evidence="9">Muscle</tissue>
    </source>
</reference>
<evidence type="ECO:0000313" key="10">
    <source>
        <dbReference type="Proteomes" id="UP001148018"/>
    </source>
</evidence>
<evidence type="ECO:0000256" key="3">
    <source>
        <dbReference type="ARBA" id="ARBA00010691"/>
    </source>
</evidence>
<dbReference type="GO" id="GO:0005634">
    <property type="term" value="C:nucleus"/>
    <property type="evidence" value="ECO:0007669"/>
    <property type="project" value="UniProtKB-SubCell"/>
</dbReference>
<comment type="subunit">
    <text evidence="7">The nucleosome is a histone octamer containing two molecules each of H2A, H2B, H3 and H4 assembled in one H3-H4 heterotetramer and two H2A-H2B heterodimers. The octamer wraps approximately 147 bp of DNA.</text>
</comment>
<evidence type="ECO:0000256" key="7">
    <source>
        <dbReference type="RuleBase" id="RU003767"/>
    </source>
</evidence>
<dbReference type="OrthoDB" id="9421954at2759"/>
<dbReference type="Proteomes" id="UP001148018">
    <property type="component" value="Unassembled WGS sequence"/>
</dbReference>
<evidence type="ECO:0000313" key="9">
    <source>
        <dbReference type="EMBL" id="KAJ3602364.1"/>
    </source>
</evidence>
<keyword evidence="7" id="KW-0238">DNA-binding</keyword>
<accession>A0A9Q0IKP4</accession>
<dbReference type="InterPro" id="IPR032458">
    <property type="entry name" value="Histone_H2A_CS"/>
</dbReference>
<keyword evidence="7" id="KW-0544">Nucleosome core</keyword>
<sequence length="133" mass="14382">MAGRGKKVGAKPKRPKSKWARAGLVFPVGHVERQLKLGFIGPTVGEETAVYLGAIIQSVCAEVSGNACRDNERSPRVAPRHVLSAVRHDEELNSLLAGATIGERRPAPRPASLSPNKTTNHYSKDYSVRSQES</sequence>
<organism evidence="9 10">
    <name type="scientific">Muraenolepis orangiensis</name>
    <name type="common">Patagonian moray cod</name>
    <dbReference type="NCBI Taxonomy" id="630683"/>
    <lineage>
        <taxon>Eukaryota</taxon>
        <taxon>Metazoa</taxon>
        <taxon>Chordata</taxon>
        <taxon>Craniata</taxon>
        <taxon>Vertebrata</taxon>
        <taxon>Euteleostomi</taxon>
        <taxon>Actinopterygii</taxon>
        <taxon>Neopterygii</taxon>
        <taxon>Teleostei</taxon>
        <taxon>Neoteleostei</taxon>
        <taxon>Acanthomorphata</taxon>
        <taxon>Zeiogadaria</taxon>
        <taxon>Gadariae</taxon>
        <taxon>Gadiformes</taxon>
        <taxon>Muraenolepidoidei</taxon>
        <taxon>Muraenolepididae</taxon>
        <taxon>Muraenolepis</taxon>
    </lineage>
</organism>
<dbReference type="InterPro" id="IPR002119">
    <property type="entry name" value="Histone_H2A"/>
</dbReference>
<dbReference type="Gene3D" id="1.10.20.10">
    <property type="entry name" value="Histone, subunit A"/>
    <property type="match status" value="1"/>
</dbReference>
<keyword evidence="6 7" id="KW-0539">Nucleus</keyword>
<dbReference type="PROSITE" id="PS00046">
    <property type="entry name" value="HISTONE_H2A"/>
    <property type="match status" value="1"/>
</dbReference>
<gene>
    <name evidence="9" type="ORF">NHX12_030122</name>
</gene>
<dbReference type="AlphaFoldDB" id="A0A9Q0IKP4"/>
<comment type="similarity">
    <text evidence="3 7">Belongs to the histone H2A family.</text>
</comment>
<evidence type="ECO:0000256" key="6">
    <source>
        <dbReference type="ARBA" id="ARBA00023242"/>
    </source>
</evidence>
<keyword evidence="5" id="KW-0007">Acetylation</keyword>
<dbReference type="SUPFAM" id="SSF47113">
    <property type="entry name" value="Histone-fold"/>
    <property type="match status" value="1"/>
</dbReference>
<dbReference type="PRINTS" id="PR00620">
    <property type="entry name" value="HISTONEH2A"/>
</dbReference>
<dbReference type="GO" id="GO:0046982">
    <property type="term" value="F:protein heterodimerization activity"/>
    <property type="evidence" value="ECO:0007669"/>
    <property type="project" value="InterPro"/>
</dbReference>
<dbReference type="PANTHER" id="PTHR23430">
    <property type="entry name" value="HISTONE H2A"/>
    <property type="match status" value="1"/>
</dbReference>
<comment type="subcellular location">
    <subcellularLocation>
        <location evidence="2">Chromosome</location>
    </subcellularLocation>
    <subcellularLocation>
        <location evidence="1 7">Nucleus</location>
    </subcellularLocation>
</comment>
<feature type="compositionally biased region" description="Basic and acidic residues" evidence="8">
    <location>
        <begin position="122"/>
        <end position="133"/>
    </location>
</feature>
<dbReference type="EMBL" id="JANIIK010000046">
    <property type="protein sequence ID" value="KAJ3602364.1"/>
    <property type="molecule type" value="Genomic_DNA"/>
</dbReference>
<evidence type="ECO:0000256" key="1">
    <source>
        <dbReference type="ARBA" id="ARBA00004123"/>
    </source>
</evidence>
<evidence type="ECO:0000256" key="2">
    <source>
        <dbReference type="ARBA" id="ARBA00004286"/>
    </source>
</evidence>
<feature type="region of interest" description="Disordered" evidence="8">
    <location>
        <begin position="98"/>
        <end position="133"/>
    </location>
</feature>
<evidence type="ECO:0000256" key="5">
    <source>
        <dbReference type="ARBA" id="ARBA00022990"/>
    </source>
</evidence>
<dbReference type="CDD" id="cd00074">
    <property type="entry name" value="HFD_H2A"/>
    <property type="match status" value="1"/>
</dbReference>
<keyword evidence="4 7" id="KW-0158">Chromosome</keyword>
<evidence type="ECO:0000256" key="8">
    <source>
        <dbReference type="SAM" id="MobiDB-lite"/>
    </source>
</evidence>
<comment type="caution">
    <text evidence="9">The sequence shown here is derived from an EMBL/GenBank/DDBJ whole genome shotgun (WGS) entry which is preliminary data.</text>
</comment>
<dbReference type="InterPro" id="IPR009072">
    <property type="entry name" value="Histone-fold"/>
</dbReference>
<protein>
    <recommendedName>
        <fullName evidence="7">Histone H2A</fullName>
    </recommendedName>
</protein>
<name>A0A9Q0IKP4_9TELE</name>
<proteinExistence type="inferred from homology"/>
<dbReference type="GO" id="GO:0030527">
    <property type="term" value="F:structural constituent of chromatin"/>
    <property type="evidence" value="ECO:0007669"/>
    <property type="project" value="InterPro"/>
</dbReference>
<evidence type="ECO:0000256" key="4">
    <source>
        <dbReference type="ARBA" id="ARBA00022454"/>
    </source>
</evidence>
<keyword evidence="10" id="KW-1185">Reference proteome</keyword>
<dbReference type="GO" id="GO:0003677">
    <property type="term" value="F:DNA binding"/>
    <property type="evidence" value="ECO:0007669"/>
    <property type="project" value="UniProtKB-KW"/>
</dbReference>
<dbReference type="SMART" id="SM00414">
    <property type="entry name" value="H2A"/>
    <property type="match status" value="1"/>
</dbReference>
<dbReference type="GO" id="GO:0000786">
    <property type="term" value="C:nucleosome"/>
    <property type="evidence" value="ECO:0007669"/>
    <property type="project" value="UniProtKB-KW"/>
</dbReference>